<comment type="caution">
    <text evidence="1">The sequence shown here is derived from an EMBL/GenBank/DDBJ whole genome shotgun (WGS) entry which is preliminary data.</text>
</comment>
<keyword evidence="2" id="KW-1185">Reference proteome</keyword>
<proteinExistence type="predicted"/>
<gene>
    <name evidence="1" type="ORF">F383_35449</name>
</gene>
<dbReference type="EMBL" id="JRRC01504273">
    <property type="protein sequence ID" value="KHG08657.1"/>
    <property type="molecule type" value="Genomic_DNA"/>
</dbReference>
<reference evidence="2" key="1">
    <citation type="submission" date="2014-09" db="EMBL/GenBank/DDBJ databases">
        <authorList>
            <person name="Mudge J."/>
            <person name="Ramaraj T."/>
            <person name="Lindquist I.E."/>
            <person name="Bharti A.K."/>
            <person name="Sundararajan A."/>
            <person name="Cameron C.T."/>
            <person name="Woodward J.E."/>
            <person name="May G.D."/>
            <person name="Brubaker C."/>
            <person name="Broadhvest J."/>
            <person name="Wilkins T.A."/>
        </authorList>
    </citation>
    <scope>NUCLEOTIDE SEQUENCE</scope>
    <source>
        <strain evidence="2">cv. AKA8401</strain>
    </source>
</reference>
<protein>
    <submittedName>
        <fullName evidence="1">Uncharacterized protein</fullName>
    </submittedName>
</protein>
<sequence length="62" mass="6903">MCTSNTMASICDSNICVRWHQNVITCKTTSRTLALYDICVIIRVSYPILNGSLGINKLLLKV</sequence>
<dbReference type="AlphaFoldDB" id="A0A0B0N7K1"/>
<name>A0A0B0N7K1_GOSAR</name>
<dbReference type="Proteomes" id="UP000032142">
    <property type="component" value="Unassembled WGS sequence"/>
</dbReference>
<evidence type="ECO:0000313" key="2">
    <source>
        <dbReference type="Proteomes" id="UP000032142"/>
    </source>
</evidence>
<evidence type="ECO:0000313" key="1">
    <source>
        <dbReference type="EMBL" id="KHG08657.1"/>
    </source>
</evidence>
<organism evidence="1 2">
    <name type="scientific">Gossypium arboreum</name>
    <name type="common">Tree cotton</name>
    <name type="synonym">Gossypium nanking</name>
    <dbReference type="NCBI Taxonomy" id="29729"/>
    <lineage>
        <taxon>Eukaryota</taxon>
        <taxon>Viridiplantae</taxon>
        <taxon>Streptophyta</taxon>
        <taxon>Embryophyta</taxon>
        <taxon>Tracheophyta</taxon>
        <taxon>Spermatophyta</taxon>
        <taxon>Magnoliopsida</taxon>
        <taxon>eudicotyledons</taxon>
        <taxon>Gunneridae</taxon>
        <taxon>Pentapetalae</taxon>
        <taxon>rosids</taxon>
        <taxon>malvids</taxon>
        <taxon>Malvales</taxon>
        <taxon>Malvaceae</taxon>
        <taxon>Malvoideae</taxon>
        <taxon>Gossypium</taxon>
    </lineage>
</organism>
<accession>A0A0B0N7K1</accession>